<proteinExistence type="inferred from homology"/>
<evidence type="ECO:0000256" key="5">
    <source>
        <dbReference type="ARBA" id="ARBA00023002"/>
    </source>
</evidence>
<dbReference type="RefSeq" id="XP_022459981.1">
    <property type="nucleotide sequence ID" value="XM_022602437.1"/>
</dbReference>
<evidence type="ECO:0000256" key="2">
    <source>
        <dbReference type="ARBA" id="ARBA00010989"/>
    </source>
</evidence>
<keyword evidence="5" id="KW-0560">Oxidoreductase</keyword>
<feature type="domain" description="FAD dependent oxidoreductase" evidence="6">
    <location>
        <begin position="10"/>
        <end position="432"/>
    </location>
</feature>
<keyword evidence="4" id="KW-0274">FAD</keyword>
<dbReference type="AlphaFoldDB" id="W6MMY9"/>
<keyword evidence="3" id="KW-0285">Flavoprotein</keyword>
<dbReference type="HOGENOM" id="CLU_007884_0_0_1"/>
<dbReference type="Pfam" id="PF01266">
    <property type="entry name" value="DAO"/>
    <property type="match status" value="1"/>
</dbReference>
<organism evidence="7 8">
    <name type="scientific">Kuraishia capsulata CBS 1993</name>
    <dbReference type="NCBI Taxonomy" id="1382522"/>
    <lineage>
        <taxon>Eukaryota</taxon>
        <taxon>Fungi</taxon>
        <taxon>Dikarya</taxon>
        <taxon>Ascomycota</taxon>
        <taxon>Saccharomycotina</taxon>
        <taxon>Pichiomycetes</taxon>
        <taxon>Pichiales</taxon>
        <taxon>Pichiaceae</taxon>
        <taxon>Kuraishia</taxon>
    </lineage>
</organism>
<dbReference type="InterPro" id="IPR045170">
    <property type="entry name" value="MTOX"/>
</dbReference>
<comment type="similarity">
    <text evidence="2">Belongs to the MSOX/MTOX family.</text>
</comment>
<dbReference type="GO" id="GO:0050660">
    <property type="term" value="F:flavin adenine dinucleotide binding"/>
    <property type="evidence" value="ECO:0007669"/>
    <property type="project" value="InterPro"/>
</dbReference>
<dbReference type="GO" id="GO:0008115">
    <property type="term" value="F:sarcosine oxidase activity"/>
    <property type="evidence" value="ECO:0007669"/>
    <property type="project" value="TreeGrafter"/>
</dbReference>
<dbReference type="PANTHER" id="PTHR10961">
    <property type="entry name" value="PEROXISOMAL SARCOSINE OXIDASE"/>
    <property type="match status" value="1"/>
</dbReference>
<evidence type="ECO:0000256" key="4">
    <source>
        <dbReference type="ARBA" id="ARBA00022827"/>
    </source>
</evidence>
<protein>
    <recommendedName>
        <fullName evidence="6">FAD dependent oxidoreductase domain-containing protein</fullName>
    </recommendedName>
</protein>
<evidence type="ECO:0000313" key="8">
    <source>
        <dbReference type="Proteomes" id="UP000019384"/>
    </source>
</evidence>
<comment type="cofactor">
    <cofactor evidence="1">
        <name>FAD</name>
        <dbReference type="ChEBI" id="CHEBI:57692"/>
    </cofactor>
</comment>
<evidence type="ECO:0000313" key="7">
    <source>
        <dbReference type="EMBL" id="CDK27989.1"/>
    </source>
</evidence>
<dbReference type="InterPro" id="IPR006076">
    <property type="entry name" value="FAD-dep_OxRdtase"/>
</dbReference>
<dbReference type="STRING" id="1382522.W6MMY9"/>
<dbReference type="SUPFAM" id="SSF51905">
    <property type="entry name" value="FAD/NAD(P)-binding domain"/>
    <property type="match status" value="1"/>
</dbReference>
<dbReference type="EMBL" id="HG793128">
    <property type="protein sequence ID" value="CDK27989.1"/>
    <property type="molecule type" value="Genomic_DNA"/>
</dbReference>
<dbReference type="Gene3D" id="3.50.50.60">
    <property type="entry name" value="FAD/NAD(P)-binding domain"/>
    <property type="match status" value="1"/>
</dbReference>
<evidence type="ECO:0000259" key="6">
    <source>
        <dbReference type="Pfam" id="PF01266"/>
    </source>
</evidence>
<dbReference type="GeneID" id="34521369"/>
<dbReference type="OrthoDB" id="2219495at2759"/>
<reference evidence="7" key="2">
    <citation type="submission" date="2014-02" db="EMBL/GenBank/DDBJ databases">
        <title>Complete DNA sequence of /Kuraishia capsulata/ illustrates novel genomic features among budding yeasts (/Saccharomycotina/).</title>
        <authorList>
            <person name="Morales L."/>
            <person name="Noel B."/>
            <person name="Porcel B."/>
            <person name="Marcet-Houben M."/>
            <person name="Hullo M-F."/>
            <person name="Sacerdot C."/>
            <person name="Tekaia F."/>
            <person name="Leh-Louis V."/>
            <person name="Despons L."/>
            <person name="Khanna V."/>
            <person name="Aury J-M."/>
            <person name="Barbe V."/>
            <person name="Couloux A."/>
            <person name="Labadie K."/>
            <person name="Pelletier E."/>
            <person name="Souciet J-L."/>
            <person name="Boekhout T."/>
            <person name="Gabaldon T."/>
            <person name="Wincker P."/>
            <person name="Dujon B."/>
        </authorList>
    </citation>
    <scope>NUCLEOTIDE SEQUENCE</scope>
    <source>
        <strain evidence="7">CBS 1993</strain>
    </source>
</reference>
<dbReference type="InterPro" id="IPR036188">
    <property type="entry name" value="FAD/NAD-bd_sf"/>
</dbReference>
<reference evidence="7" key="1">
    <citation type="submission" date="2013-12" db="EMBL/GenBank/DDBJ databases">
        <authorList>
            <person name="Genoscope - CEA"/>
        </authorList>
    </citation>
    <scope>NUCLEOTIDE SEQUENCE</scope>
    <source>
        <strain evidence="7">CBS 1993</strain>
    </source>
</reference>
<dbReference type="PANTHER" id="PTHR10961:SF15">
    <property type="entry name" value="FAD DEPENDENT OXIDOREDUCTASE DOMAIN-CONTAINING PROTEIN"/>
    <property type="match status" value="1"/>
</dbReference>
<evidence type="ECO:0000256" key="3">
    <source>
        <dbReference type="ARBA" id="ARBA00022630"/>
    </source>
</evidence>
<gene>
    <name evidence="7" type="ORF">KUCA_T00003969001</name>
</gene>
<accession>W6MMY9</accession>
<dbReference type="Proteomes" id="UP000019384">
    <property type="component" value="Unassembled WGS sequence"/>
</dbReference>
<evidence type="ECO:0000256" key="1">
    <source>
        <dbReference type="ARBA" id="ARBA00001974"/>
    </source>
</evidence>
<name>W6MMY9_9ASCO</name>
<dbReference type="Gene3D" id="3.30.9.10">
    <property type="entry name" value="D-Amino Acid Oxidase, subunit A, domain 2"/>
    <property type="match status" value="1"/>
</dbReference>
<sequence>MSNTYTKDSKIIIVGAGVFGLSNALHLAQNGYRNITVYDRLDFDANRYTLLHGADTASADINKIFRAQYAEKKHYQDLAFEAFEIWQKWNRDITLVPEEEAKRYTALRILDLCGMLRLDDQVGWEEIASRENFEKEGLAALRFDLDDPVDVNRARAAGFGSKIDYALDLKQTGVPKLRGALDATSGVLYASRACQYAKYLCTKLGVKFVLGGAKGTFSKFVYSDKNDTVVSGITTEDGQSHSADLVVISAGPWSTSLVPDLDGINEAASGNIAIFKIPEHRKDLREKYSSKNFPVVGWKTGHSREKDKCAGMFMFPIMEPEGYMKVIIRQTKYINPIQTEKGKVISIPKTENSSPPHTLLTKHIVDQLKDWISVFFPDLIGLPFESRVLWYTDTINNDYIYDFNPYKKNLFVACGGSGHAFKMLPVLGQFLVNKIEGKENLYTKLFRWKNPNEFEKDPNGLREKLNSSRIWDNQTLSTPKDYKFTKTTSKL</sequence>
<keyword evidence="8" id="KW-1185">Reference proteome</keyword>